<dbReference type="CDD" id="cd07043">
    <property type="entry name" value="STAS_anti-anti-sigma_factors"/>
    <property type="match status" value="1"/>
</dbReference>
<dbReference type="Proteomes" id="UP000596427">
    <property type="component" value="Chromosome"/>
</dbReference>
<evidence type="ECO:0000313" key="5">
    <source>
        <dbReference type="EMBL" id="QRG05397.1"/>
    </source>
</evidence>
<accession>A0A974PKR9</accession>
<dbReference type="EMBL" id="CP063362">
    <property type="protein sequence ID" value="QRG05397.1"/>
    <property type="molecule type" value="Genomic_DNA"/>
</dbReference>
<dbReference type="RefSeq" id="WP_203192264.1">
    <property type="nucleotide sequence ID" value="NZ_CP063362.1"/>
</dbReference>
<organism evidence="5 6">
    <name type="scientific">Xanthobacter dioxanivorans</name>
    <dbReference type="NCBI Taxonomy" id="2528964"/>
    <lineage>
        <taxon>Bacteria</taxon>
        <taxon>Pseudomonadati</taxon>
        <taxon>Pseudomonadota</taxon>
        <taxon>Alphaproteobacteria</taxon>
        <taxon>Hyphomicrobiales</taxon>
        <taxon>Xanthobacteraceae</taxon>
        <taxon>Xanthobacter</taxon>
    </lineage>
</organism>
<keyword evidence="6" id="KW-1185">Reference proteome</keyword>
<keyword evidence="3" id="KW-0472">Membrane</keyword>
<evidence type="ECO:0000259" key="4">
    <source>
        <dbReference type="PROSITE" id="PS50801"/>
    </source>
</evidence>
<gene>
    <name evidence="5" type="ORF">EZH22_20235</name>
</gene>
<dbReference type="PANTHER" id="PTHR33495:SF2">
    <property type="entry name" value="ANTI-SIGMA FACTOR ANTAGONIST TM_1081-RELATED"/>
    <property type="match status" value="1"/>
</dbReference>
<evidence type="ECO:0000313" key="6">
    <source>
        <dbReference type="Proteomes" id="UP000596427"/>
    </source>
</evidence>
<dbReference type="NCBIfam" id="TIGR00377">
    <property type="entry name" value="ant_ant_sig"/>
    <property type="match status" value="1"/>
</dbReference>
<protein>
    <recommendedName>
        <fullName evidence="2">Anti-sigma factor antagonist</fullName>
    </recommendedName>
</protein>
<dbReference type="InterPro" id="IPR002645">
    <property type="entry name" value="STAS_dom"/>
</dbReference>
<comment type="similarity">
    <text evidence="1 2">Belongs to the anti-sigma-factor antagonist family.</text>
</comment>
<evidence type="ECO:0000256" key="2">
    <source>
        <dbReference type="RuleBase" id="RU003749"/>
    </source>
</evidence>
<feature type="domain" description="STAS" evidence="4">
    <location>
        <begin position="2"/>
        <end position="110"/>
    </location>
</feature>
<dbReference type="KEGG" id="xdi:EZH22_20235"/>
<reference evidence="5 6" key="1">
    <citation type="submission" date="2020-10" db="EMBL/GenBank/DDBJ databases">
        <title>Degradation of 1,4-Dioxane by Xanthobacter sp. YN2, via a Novel Group-2 Soluble Di-Iron Monooxygenase.</title>
        <authorList>
            <person name="Ma F."/>
            <person name="Wang Y."/>
            <person name="Yang J."/>
            <person name="Guo H."/>
            <person name="Su D."/>
            <person name="Yu L."/>
        </authorList>
    </citation>
    <scope>NUCLEOTIDE SEQUENCE [LARGE SCALE GENOMIC DNA]</scope>
    <source>
        <strain evidence="5 6">YN2</strain>
    </source>
</reference>
<keyword evidence="3" id="KW-1133">Transmembrane helix</keyword>
<dbReference type="Pfam" id="PF01740">
    <property type="entry name" value="STAS"/>
    <property type="match status" value="1"/>
</dbReference>
<evidence type="ECO:0000256" key="3">
    <source>
        <dbReference type="SAM" id="Phobius"/>
    </source>
</evidence>
<dbReference type="InterPro" id="IPR036513">
    <property type="entry name" value="STAS_dom_sf"/>
</dbReference>
<dbReference type="PANTHER" id="PTHR33495">
    <property type="entry name" value="ANTI-SIGMA FACTOR ANTAGONIST TM_1081-RELATED-RELATED"/>
    <property type="match status" value="1"/>
</dbReference>
<keyword evidence="3" id="KW-0812">Transmembrane</keyword>
<dbReference type="Gene3D" id="3.30.750.24">
    <property type="entry name" value="STAS domain"/>
    <property type="match status" value="1"/>
</dbReference>
<dbReference type="SUPFAM" id="SSF52091">
    <property type="entry name" value="SpoIIaa-like"/>
    <property type="match status" value="1"/>
</dbReference>
<dbReference type="GO" id="GO:0043856">
    <property type="term" value="F:anti-sigma factor antagonist activity"/>
    <property type="evidence" value="ECO:0007669"/>
    <property type="project" value="InterPro"/>
</dbReference>
<name>A0A974PKR9_9HYPH</name>
<feature type="transmembrane region" description="Helical" evidence="3">
    <location>
        <begin position="42"/>
        <end position="62"/>
    </location>
</feature>
<dbReference type="InterPro" id="IPR003658">
    <property type="entry name" value="Anti-sigma_ant"/>
</dbReference>
<sequence length="118" mass="12015">MKLESATLGPGQILITLDGRLDIAGAAEIETTFSALVSHAQAALVDMAGVPFLASIGIRLILVNAKGLYRRGGRLVLFGADPQVEKVLLMTGVGELTTIVATREEALAAISATAGGAG</sequence>
<proteinExistence type="inferred from homology"/>
<evidence type="ECO:0000256" key="1">
    <source>
        <dbReference type="ARBA" id="ARBA00009013"/>
    </source>
</evidence>
<dbReference type="AlphaFoldDB" id="A0A974PKR9"/>
<dbReference type="PROSITE" id="PS50801">
    <property type="entry name" value="STAS"/>
    <property type="match status" value="1"/>
</dbReference>